<proteinExistence type="predicted"/>
<protein>
    <submittedName>
        <fullName evidence="1">Uncharacterized protein</fullName>
    </submittedName>
</protein>
<organism evidence="1 2">
    <name type="scientific">Lutibacter agarilyticus</name>
    <dbReference type="NCBI Taxonomy" id="1109740"/>
    <lineage>
        <taxon>Bacteria</taxon>
        <taxon>Pseudomonadati</taxon>
        <taxon>Bacteroidota</taxon>
        <taxon>Flavobacteriia</taxon>
        <taxon>Flavobacteriales</taxon>
        <taxon>Flavobacteriaceae</taxon>
        <taxon>Lutibacter</taxon>
    </lineage>
</organism>
<dbReference type="EMBL" id="FZNT01000008">
    <property type="protein sequence ID" value="SNR67816.1"/>
    <property type="molecule type" value="Genomic_DNA"/>
</dbReference>
<gene>
    <name evidence="1" type="ORF">SAMN06265371_108159</name>
</gene>
<evidence type="ECO:0000313" key="2">
    <source>
        <dbReference type="Proteomes" id="UP000198384"/>
    </source>
</evidence>
<name>A0A238Y961_9FLAO</name>
<evidence type="ECO:0000313" key="1">
    <source>
        <dbReference type="EMBL" id="SNR67816.1"/>
    </source>
</evidence>
<dbReference type="AlphaFoldDB" id="A0A238Y961"/>
<reference evidence="1 2" key="1">
    <citation type="submission" date="2017-06" db="EMBL/GenBank/DDBJ databases">
        <authorList>
            <person name="Kim H.J."/>
            <person name="Triplett B.A."/>
        </authorList>
    </citation>
    <scope>NUCLEOTIDE SEQUENCE [LARGE SCALE GENOMIC DNA]</scope>
    <source>
        <strain evidence="1 2">DSM 29150</strain>
    </source>
</reference>
<dbReference type="Proteomes" id="UP000198384">
    <property type="component" value="Unassembled WGS sequence"/>
</dbReference>
<keyword evidence="2" id="KW-1185">Reference proteome</keyword>
<accession>A0A238Y961</accession>
<sequence>MNFTVFKLKNSIRNQLKPSRTFWISYNLDFKKREK</sequence>